<proteinExistence type="predicted"/>
<evidence type="ECO:0000256" key="1">
    <source>
        <dbReference type="SAM" id="MobiDB-lite"/>
    </source>
</evidence>
<protein>
    <submittedName>
        <fullName evidence="2">Uncharacterized protein</fullName>
    </submittedName>
</protein>
<feature type="region of interest" description="Disordered" evidence="1">
    <location>
        <begin position="70"/>
        <end position="94"/>
    </location>
</feature>
<dbReference type="AlphaFoldDB" id="A0A7R9NVV3"/>
<feature type="compositionally biased region" description="Basic and acidic residues" evidence="1">
    <location>
        <begin position="20"/>
        <end position="33"/>
    </location>
</feature>
<feature type="region of interest" description="Disordered" evidence="1">
    <location>
        <begin position="1"/>
        <end position="33"/>
    </location>
</feature>
<organism evidence="2">
    <name type="scientific">Timema tahoe</name>
    <dbReference type="NCBI Taxonomy" id="61484"/>
    <lineage>
        <taxon>Eukaryota</taxon>
        <taxon>Metazoa</taxon>
        <taxon>Ecdysozoa</taxon>
        <taxon>Arthropoda</taxon>
        <taxon>Hexapoda</taxon>
        <taxon>Insecta</taxon>
        <taxon>Pterygota</taxon>
        <taxon>Neoptera</taxon>
        <taxon>Polyneoptera</taxon>
        <taxon>Phasmatodea</taxon>
        <taxon>Timematodea</taxon>
        <taxon>Timematoidea</taxon>
        <taxon>Timematidae</taxon>
        <taxon>Timema</taxon>
    </lineage>
</organism>
<reference evidence="2" key="1">
    <citation type="submission" date="2020-11" db="EMBL/GenBank/DDBJ databases">
        <authorList>
            <person name="Tran Van P."/>
        </authorList>
    </citation>
    <scope>NUCLEOTIDE SEQUENCE</scope>
</reference>
<feature type="compositionally biased region" description="Basic and acidic residues" evidence="1">
    <location>
        <begin position="70"/>
        <end position="88"/>
    </location>
</feature>
<sequence length="547" mass="60877">MLEPIENPWNTALKMSVDADPDRDLSPTEPRSLRLSESRDMALFNFCCNSSTPMAPSSCCFSSSRSKEKPKINIRRNQDIGNKKDQESGGHGNEVCDSMLAVTRRNNISNEDVRARVGVQGVHEIVEEEMPTSLLSYFRLIARREHLKVWFEGARLNHPQDRKGKNTQVNYGEEACWEKTTREIKKEIGGADNILTLVLTLPVSLSNSPRRAEISELLPEPTVPTTATSEPCGSFKLMFFSTGGSSDPQEKFSSLTCTIFDINIGSIDKGKRKILNNDNETKAVFASKTLFVSDRTNVAKPRASKMQRCQHAETFPYLNDCDNHSGHYGEGHPQDIEQGKGHKCCLGVKDVVFVDKHISGEDGRDEGCPDAQPYDKHSVEILSQEQGLQRCIFVKHWYNLTAGVLRVHIPQITGLQGFTETLPSQGVKPREKQLGQEGSTLLRARENISELNELFPPAEDSCPWKLVTPKPVGVVKDVLLKVTHGMIRKISPPTFCLLRRSHLTRPKHKACRLGEHAGVGQVKCSPGREPRTPSSSLVFARVGAEVT</sequence>
<evidence type="ECO:0000313" key="2">
    <source>
        <dbReference type="EMBL" id="CAD7457916.1"/>
    </source>
</evidence>
<accession>A0A7R9NVV3</accession>
<name>A0A7R9NVV3_9NEOP</name>
<gene>
    <name evidence="2" type="ORF">TTEB3V08_LOCUS5906</name>
</gene>
<dbReference type="EMBL" id="OE001984">
    <property type="protein sequence ID" value="CAD7457916.1"/>
    <property type="molecule type" value="Genomic_DNA"/>
</dbReference>